<dbReference type="CDD" id="cd05387">
    <property type="entry name" value="BY-kinase"/>
    <property type="match status" value="1"/>
</dbReference>
<protein>
    <recommendedName>
        <fullName evidence="4">non-specific protein-tyrosine kinase</fullName>
        <ecNumber evidence="4">2.7.10.2</ecNumber>
    </recommendedName>
</protein>
<feature type="domain" description="AAA" evidence="18">
    <location>
        <begin position="599"/>
        <end position="705"/>
    </location>
</feature>
<dbReference type="Gene3D" id="3.40.50.300">
    <property type="entry name" value="P-loop containing nucleotide triphosphate hydrolases"/>
    <property type="match status" value="1"/>
</dbReference>
<dbReference type="InterPro" id="IPR050445">
    <property type="entry name" value="Bact_polysacc_biosynth/exp"/>
</dbReference>
<evidence type="ECO:0000256" key="14">
    <source>
        <dbReference type="ARBA" id="ARBA00023137"/>
    </source>
</evidence>
<evidence type="ECO:0000259" key="17">
    <source>
        <dbReference type="Pfam" id="PF02706"/>
    </source>
</evidence>
<keyword evidence="21" id="KW-1185">Reference proteome</keyword>
<keyword evidence="7" id="KW-0808">Transferase</keyword>
<evidence type="ECO:0000256" key="13">
    <source>
        <dbReference type="ARBA" id="ARBA00023136"/>
    </source>
</evidence>
<evidence type="ECO:0000256" key="6">
    <source>
        <dbReference type="ARBA" id="ARBA00022519"/>
    </source>
</evidence>
<gene>
    <name evidence="20" type="ORF">A3860_08920</name>
</gene>
<comment type="subcellular location">
    <subcellularLocation>
        <location evidence="1">Cell inner membrane</location>
        <topology evidence="1">Multi-pass membrane protein</topology>
    </subcellularLocation>
</comment>
<evidence type="ECO:0000259" key="18">
    <source>
        <dbReference type="Pfam" id="PF13614"/>
    </source>
</evidence>
<dbReference type="GO" id="GO:0005524">
    <property type="term" value="F:ATP binding"/>
    <property type="evidence" value="ECO:0007669"/>
    <property type="project" value="UniProtKB-KW"/>
</dbReference>
<dbReference type="Pfam" id="PF13807">
    <property type="entry name" value="GNVR"/>
    <property type="match status" value="1"/>
</dbReference>
<comment type="similarity">
    <text evidence="2">Belongs to the CpsD/CapB family.</text>
</comment>
<evidence type="ECO:0000256" key="7">
    <source>
        <dbReference type="ARBA" id="ARBA00022679"/>
    </source>
</evidence>
<dbReference type="InterPro" id="IPR005702">
    <property type="entry name" value="Wzc-like_C"/>
</dbReference>
<keyword evidence="11" id="KW-0067">ATP-binding</keyword>
<evidence type="ECO:0000256" key="8">
    <source>
        <dbReference type="ARBA" id="ARBA00022692"/>
    </source>
</evidence>
<comment type="similarity">
    <text evidence="3">Belongs to the etk/wzc family.</text>
</comment>
<feature type="transmembrane region" description="Helical" evidence="16">
    <location>
        <begin position="21"/>
        <end position="43"/>
    </location>
</feature>
<dbReference type="STRING" id="1703345.A3860_08920"/>
<dbReference type="OrthoDB" id="9794577at2"/>
<sequence length="793" mass="88460">MQTHKKTGNEMNIISLALNWYLPYWPLFLILIVLGSAGALVYLNFFATPVYETYATVMVKDEKKGVDESGMGEALQIFPTKNIVENEMEVIHSRKLITDVINQLHLYAPVSEAADFGSLKMHATSAYLSSPITIVAQDPDQVKETGDTDVLFSVNYFPGPNGKASKEIKEVVIDKKAYPMNTWCNTPYGVLKFEKNARQTTDSTGQLYFDLYKTKNLAPTISLNLVVTSENKLSSTMDLTYSDAVPQRGEDIMNHLLLAYNQLSIDEQRGTAANTLAFIETRLKSVRHELDSIEGKIQTFRTNQGVVDLTEQGKQYLENVGTNDRKIADLSMELAALDEMERYANSKDNNTETVPSTMDIPDPVLTDLMQKMYTAKVEYGKLMKTTGENNPAAIELAKVIEQTRPMILEKLRMHRINLEAGKKDLTSTSGNYNSMLRGIPQKEKELLAISREQAIKRSIYDFLLEKREQTALASSSAVSDSKIIDMANSSVLPVSPKKMLVYFAVLVGFLGLGIAYVSAKELLNKKILFRSEIESLTNAPIIAEISANKEDASLIKTGSKVSVVAEQFRHLRAAIALVGRQKELAIKRILVTSSISSEGKTYISTNLARSLALAGNKVVLVDLDIRIPKASSIMGVANEAGVAEFLEGTKTPEEIISSTTDDNLFVIGAGQQKDNSRELILSSRLKSLLQYLSNTFDYIVLDASPIDPVSESYVFSEYCDMTLFVMRHGRTPKAMVQILDSNNKFKALKNPHIVFNGIRSRGVLKRMYGYSYGYGYENVYREKRSRKHKLQHA</sequence>
<feature type="domain" description="Polysaccharide chain length determinant N-terminal" evidence="17">
    <location>
        <begin position="27"/>
        <end position="104"/>
    </location>
</feature>
<dbReference type="InterPro" id="IPR027417">
    <property type="entry name" value="P-loop_NTPase"/>
</dbReference>
<evidence type="ECO:0000256" key="11">
    <source>
        <dbReference type="ARBA" id="ARBA00022840"/>
    </source>
</evidence>
<dbReference type="EC" id="2.7.10.2" evidence="4"/>
<evidence type="ECO:0000256" key="4">
    <source>
        <dbReference type="ARBA" id="ARBA00011903"/>
    </source>
</evidence>
<dbReference type="GO" id="GO:0005886">
    <property type="term" value="C:plasma membrane"/>
    <property type="evidence" value="ECO:0007669"/>
    <property type="project" value="UniProtKB-SubCell"/>
</dbReference>
<accession>A0A1V9FHD0</accession>
<dbReference type="AlphaFoldDB" id="A0A1V9FHD0"/>
<reference evidence="20 21" key="1">
    <citation type="submission" date="2016-03" db="EMBL/GenBank/DDBJ databases">
        <title>Niastella vici sp. nov., isolated from farmland soil.</title>
        <authorList>
            <person name="Chen L."/>
            <person name="Wang D."/>
            <person name="Yang S."/>
            <person name="Wang G."/>
        </authorList>
    </citation>
    <scope>NUCLEOTIDE SEQUENCE [LARGE SCALE GENOMIC DNA]</scope>
    <source>
        <strain evidence="20 21">DJ57</strain>
    </source>
</reference>
<comment type="caution">
    <text evidence="20">The sequence shown here is derived from an EMBL/GenBank/DDBJ whole genome shotgun (WGS) entry which is preliminary data.</text>
</comment>
<keyword evidence="10" id="KW-0418">Kinase</keyword>
<dbReference type="PANTHER" id="PTHR32309:SF13">
    <property type="entry name" value="FERRIC ENTEROBACTIN TRANSPORT PROTEIN FEPE"/>
    <property type="match status" value="1"/>
</dbReference>
<evidence type="ECO:0000256" key="9">
    <source>
        <dbReference type="ARBA" id="ARBA00022741"/>
    </source>
</evidence>
<evidence type="ECO:0000256" key="16">
    <source>
        <dbReference type="SAM" id="Phobius"/>
    </source>
</evidence>
<evidence type="ECO:0000256" key="15">
    <source>
        <dbReference type="ARBA" id="ARBA00051245"/>
    </source>
</evidence>
<dbReference type="InterPro" id="IPR003856">
    <property type="entry name" value="LPS_length_determ_N"/>
</dbReference>
<evidence type="ECO:0000256" key="2">
    <source>
        <dbReference type="ARBA" id="ARBA00007316"/>
    </source>
</evidence>
<dbReference type="Pfam" id="PF13614">
    <property type="entry name" value="AAA_31"/>
    <property type="match status" value="1"/>
</dbReference>
<feature type="domain" description="Tyrosine-protein kinase G-rich" evidence="19">
    <location>
        <begin position="443"/>
        <end position="521"/>
    </location>
</feature>
<dbReference type="NCBIfam" id="TIGR01007">
    <property type="entry name" value="eps_fam"/>
    <property type="match status" value="1"/>
</dbReference>
<comment type="catalytic activity">
    <reaction evidence="15">
        <text>L-tyrosyl-[protein] + ATP = O-phospho-L-tyrosyl-[protein] + ADP + H(+)</text>
        <dbReference type="Rhea" id="RHEA:10596"/>
        <dbReference type="Rhea" id="RHEA-COMP:10136"/>
        <dbReference type="Rhea" id="RHEA-COMP:20101"/>
        <dbReference type="ChEBI" id="CHEBI:15378"/>
        <dbReference type="ChEBI" id="CHEBI:30616"/>
        <dbReference type="ChEBI" id="CHEBI:46858"/>
        <dbReference type="ChEBI" id="CHEBI:61978"/>
        <dbReference type="ChEBI" id="CHEBI:456216"/>
        <dbReference type="EC" id="2.7.10.2"/>
    </reaction>
</comment>
<organism evidence="20 21">
    <name type="scientific">Niastella vici</name>
    <dbReference type="NCBI Taxonomy" id="1703345"/>
    <lineage>
        <taxon>Bacteria</taxon>
        <taxon>Pseudomonadati</taxon>
        <taxon>Bacteroidota</taxon>
        <taxon>Chitinophagia</taxon>
        <taxon>Chitinophagales</taxon>
        <taxon>Chitinophagaceae</taxon>
        <taxon>Niastella</taxon>
    </lineage>
</organism>
<proteinExistence type="inferred from homology"/>
<keyword evidence="13 16" id="KW-0472">Membrane</keyword>
<keyword evidence="5" id="KW-1003">Cell membrane</keyword>
<evidence type="ECO:0000256" key="12">
    <source>
        <dbReference type="ARBA" id="ARBA00022989"/>
    </source>
</evidence>
<dbReference type="InterPro" id="IPR032807">
    <property type="entry name" value="GNVR"/>
</dbReference>
<evidence type="ECO:0000256" key="10">
    <source>
        <dbReference type="ARBA" id="ARBA00022777"/>
    </source>
</evidence>
<evidence type="ECO:0000256" key="3">
    <source>
        <dbReference type="ARBA" id="ARBA00008883"/>
    </source>
</evidence>
<feature type="transmembrane region" description="Helical" evidence="16">
    <location>
        <begin position="499"/>
        <end position="519"/>
    </location>
</feature>
<evidence type="ECO:0000256" key="1">
    <source>
        <dbReference type="ARBA" id="ARBA00004429"/>
    </source>
</evidence>
<keyword evidence="9" id="KW-0547">Nucleotide-binding</keyword>
<dbReference type="SUPFAM" id="SSF52540">
    <property type="entry name" value="P-loop containing nucleoside triphosphate hydrolases"/>
    <property type="match status" value="1"/>
</dbReference>
<keyword evidence="14" id="KW-0829">Tyrosine-protein kinase</keyword>
<dbReference type="RefSeq" id="WP_081155647.1">
    <property type="nucleotide sequence ID" value="NZ_LVYD01000113.1"/>
</dbReference>
<keyword evidence="8 16" id="KW-0812">Transmembrane</keyword>
<dbReference type="Pfam" id="PF02706">
    <property type="entry name" value="Wzz"/>
    <property type="match status" value="1"/>
</dbReference>
<keyword evidence="12 16" id="KW-1133">Transmembrane helix</keyword>
<name>A0A1V9FHD0_9BACT</name>
<evidence type="ECO:0000259" key="19">
    <source>
        <dbReference type="Pfam" id="PF13807"/>
    </source>
</evidence>
<dbReference type="Proteomes" id="UP000192796">
    <property type="component" value="Unassembled WGS sequence"/>
</dbReference>
<dbReference type="PANTHER" id="PTHR32309">
    <property type="entry name" value="TYROSINE-PROTEIN KINASE"/>
    <property type="match status" value="1"/>
</dbReference>
<dbReference type="GO" id="GO:0004715">
    <property type="term" value="F:non-membrane spanning protein tyrosine kinase activity"/>
    <property type="evidence" value="ECO:0007669"/>
    <property type="project" value="UniProtKB-EC"/>
</dbReference>
<keyword evidence="6" id="KW-0997">Cell inner membrane</keyword>
<evidence type="ECO:0000313" key="21">
    <source>
        <dbReference type="Proteomes" id="UP000192796"/>
    </source>
</evidence>
<dbReference type="InterPro" id="IPR025669">
    <property type="entry name" value="AAA_dom"/>
</dbReference>
<evidence type="ECO:0000313" key="20">
    <source>
        <dbReference type="EMBL" id="OQP57740.1"/>
    </source>
</evidence>
<evidence type="ECO:0000256" key="5">
    <source>
        <dbReference type="ARBA" id="ARBA00022475"/>
    </source>
</evidence>
<dbReference type="EMBL" id="LVYD01000113">
    <property type="protein sequence ID" value="OQP57740.1"/>
    <property type="molecule type" value="Genomic_DNA"/>
</dbReference>